<evidence type="ECO:0000313" key="2">
    <source>
        <dbReference type="EMBL" id="KRT84613.1"/>
    </source>
</evidence>
<comment type="caution">
    <text evidence="2">The sequence shown here is derived from an EMBL/GenBank/DDBJ whole genome shotgun (WGS) entry which is preliminary data.</text>
</comment>
<keyword evidence="3" id="KW-1185">Reference proteome</keyword>
<feature type="transmembrane region" description="Helical" evidence="1">
    <location>
        <begin position="16"/>
        <end position="38"/>
    </location>
</feature>
<keyword evidence="1" id="KW-0812">Transmembrane</keyword>
<evidence type="ECO:0000313" key="3">
    <source>
        <dbReference type="Proteomes" id="UP000051574"/>
    </source>
</evidence>
<feature type="transmembrane region" description="Helical" evidence="1">
    <location>
        <begin position="100"/>
        <end position="126"/>
    </location>
</feature>
<evidence type="ECO:0000256" key="1">
    <source>
        <dbReference type="SAM" id="Phobius"/>
    </source>
</evidence>
<dbReference type="OrthoDB" id="6819313at2759"/>
<gene>
    <name evidence="2" type="ORF">AMK59_1835</name>
</gene>
<keyword evidence="1" id="KW-1133">Transmembrane helix</keyword>
<dbReference type="AlphaFoldDB" id="A0A0T6BBD4"/>
<sequence>MNTIGYYIGISKQTEVLFLVLAGICCTIFDASLFNLHTNLYKVWNMPMDPTKFTDTAQLYVKYILSSIVLVRTFTVHLYLAFYIVMLWPAIFEEKPGLLIPWLVVGAVKCLAMGAMSFSTGLYICLTYRFSKAACWDFLMTQVIDQGPSIYMWFCVLR</sequence>
<organism evidence="2 3">
    <name type="scientific">Oryctes borbonicus</name>
    <dbReference type="NCBI Taxonomy" id="1629725"/>
    <lineage>
        <taxon>Eukaryota</taxon>
        <taxon>Metazoa</taxon>
        <taxon>Ecdysozoa</taxon>
        <taxon>Arthropoda</taxon>
        <taxon>Hexapoda</taxon>
        <taxon>Insecta</taxon>
        <taxon>Pterygota</taxon>
        <taxon>Neoptera</taxon>
        <taxon>Endopterygota</taxon>
        <taxon>Coleoptera</taxon>
        <taxon>Polyphaga</taxon>
        <taxon>Scarabaeiformia</taxon>
        <taxon>Scarabaeidae</taxon>
        <taxon>Dynastinae</taxon>
        <taxon>Oryctes</taxon>
    </lineage>
</organism>
<proteinExistence type="predicted"/>
<dbReference type="Proteomes" id="UP000051574">
    <property type="component" value="Unassembled WGS sequence"/>
</dbReference>
<protein>
    <submittedName>
        <fullName evidence="2">Uncharacterized protein</fullName>
    </submittedName>
</protein>
<feature type="transmembrane region" description="Helical" evidence="1">
    <location>
        <begin position="59"/>
        <end position="88"/>
    </location>
</feature>
<name>A0A0T6BBD4_9SCAR</name>
<reference evidence="2 3" key="1">
    <citation type="submission" date="2015-09" db="EMBL/GenBank/DDBJ databases">
        <title>Draft genome of the scarab beetle Oryctes borbonicus.</title>
        <authorList>
            <person name="Meyer J.M."/>
            <person name="Markov G.V."/>
            <person name="Baskaran P."/>
            <person name="Herrmann M."/>
            <person name="Sommer R.J."/>
            <person name="Roedelsperger C."/>
        </authorList>
    </citation>
    <scope>NUCLEOTIDE SEQUENCE [LARGE SCALE GENOMIC DNA]</scope>
    <source>
        <strain evidence="2">OB123</strain>
        <tissue evidence="2">Whole animal</tissue>
    </source>
</reference>
<keyword evidence="1" id="KW-0472">Membrane</keyword>
<accession>A0A0T6BBD4</accession>
<dbReference type="EMBL" id="LJIG01002327">
    <property type="protein sequence ID" value="KRT84613.1"/>
    <property type="molecule type" value="Genomic_DNA"/>
</dbReference>